<feature type="region of interest" description="Disordered" evidence="1">
    <location>
        <begin position="354"/>
        <end position="381"/>
    </location>
</feature>
<accession>A0ABX0C2M7</accession>
<proteinExistence type="predicted"/>
<comment type="caution">
    <text evidence="2">The sequence shown here is derived from an EMBL/GenBank/DDBJ whole genome shotgun (WGS) entry which is preliminary data.</text>
</comment>
<gene>
    <name evidence="2" type="ORF">G3I59_30005</name>
</gene>
<protein>
    <submittedName>
        <fullName evidence="2">Uncharacterized protein</fullName>
    </submittedName>
</protein>
<dbReference type="SUPFAM" id="SSF140453">
    <property type="entry name" value="EsxAB dimer-like"/>
    <property type="match status" value="1"/>
</dbReference>
<keyword evidence="3" id="KW-1185">Reference proteome</keyword>
<dbReference type="RefSeq" id="WP_067583643.1">
    <property type="nucleotide sequence ID" value="NZ_JAAGNC010000150.1"/>
</dbReference>
<dbReference type="EMBL" id="JAAGNC010000150">
    <property type="protein sequence ID" value="NEC59702.1"/>
    <property type="molecule type" value="Genomic_DNA"/>
</dbReference>
<sequence>MAEQSIADGIELHKEDSYARKVAESVPIVGGGVKTILNAKENLGEAEGMGDIVSAGKDLVSDGAGFVTDAASEVVSFAIDPVGTLVSNGLDMLLEVVQPLQDALHFVTGDGPALSDASGDFGKIGEGFVSLAEDFVQTGDETLKEWEGEAGDAARAALAKFSQGIEGIGCAANAVADTLKMWSMVMEVIEEVVKAIISELISTLIYIWLPALAASLITAGTSVAAATTATVAKVAGAFAKITKRLGKLGKLLEKFMAFLGKWAGKMFDEEGKFRALAKGGMHPKAPDVLNGAFANATNTKGAALLDAAGKTLKEAPKKFGEKLGEKTVEEYTGVSKDDWEADGKIKKATNAYKAGKKVAEATDRAEHYHSTEETRDNLDMS</sequence>
<feature type="compositionally biased region" description="Basic and acidic residues" evidence="1">
    <location>
        <begin position="357"/>
        <end position="381"/>
    </location>
</feature>
<name>A0ABX0C2M7_9PSEU</name>
<dbReference type="InterPro" id="IPR036689">
    <property type="entry name" value="ESAT-6-like_sf"/>
</dbReference>
<reference evidence="2 3" key="1">
    <citation type="submission" date="2020-01" db="EMBL/GenBank/DDBJ databases">
        <title>Insect and environment-associated Actinomycetes.</title>
        <authorList>
            <person name="Currrie C."/>
            <person name="Chevrette M."/>
            <person name="Carlson C."/>
            <person name="Stubbendieck R."/>
            <person name="Wendt-Pienkowski E."/>
        </authorList>
    </citation>
    <scope>NUCLEOTIDE SEQUENCE [LARGE SCALE GENOMIC DNA]</scope>
    <source>
        <strain evidence="2 3">SID8386</strain>
    </source>
</reference>
<evidence type="ECO:0000256" key="1">
    <source>
        <dbReference type="SAM" id="MobiDB-lite"/>
    </source>
</evidence>
<evidence type="ECO:0000313" key="2">
    <source>
        <dbReference type="EMBL" id="NEC59702.1"/>
    </source>
</evidence>
<organism evidence="2 3">
    <name type="scientific">Amycolatopsis rubida</name>
    <dbReference type="NCBI Taxonomy" id="112413"/>
    <lineage>
        <taxon>Bacteria</taxon>
        <taxon>Bacillati</taxon>
        <taxon>Actinomycetota</taxon>
        <taxon>Actinomycetes</taxon>
        <taxon>Pseudonocardiales</taxon>
        <taxon>Pseudonocardiaceae</taxon>
        <taxon>Amycolatopsis</taxon>
    </lineage>
</organism>
<evidence type="ECO:0000313" key="3">
    <source>
        <dbReference type="Proteomes" id="UP000470404"/>
    </source>
</evidence>
<dbReference type="Proteomes" id="UP000470404">
    <property type="component" value="Unassembled WGS sequence"/>
</dbReference>